<evidence type="ECO:0000313" key="3">
    <source>
        <dbReference type="Proteomes" id="UP000016887"/>
    </source>
</evidence>
<dbReference type="AlphaFoldDB" id="U3TB17"/>
<sequence>MNPYALLNVDEARRRIDSLRINLPLDTETIFTSLAVGRILAEDVESPADTPKEPLAAMDGYAVRSSDTRAGAKLRLKTRGPLHPGDAVPVDTGDPLPPGADAVVRREAARAEDGFTYVSAPVSKWENVFLPGEFVAKGYRLGSRGDVITPYTAALMLQAGIRRVSVYRIKSVVMPVGSELAHPESLVNGGRIDYIGPMVEGLLRGWSEARLLPPVSDSREELEEAVNRALDMADILVTVGGSSVGRRDSLKAVIAGIGRLVVPGFGASVVKRGGLAVVREKLVAMLPGGCVSAAVSLHETLFRALKAVTGKPLLRSLTIPLAEDLRLERRMPSAVLFRMVDGGVEPLEWGVALCRELAKADAYAILQPGVYGKGSLVNAIMLKKPA</sequence>
<dbReference type="Gene3D" id="2.40.340.10">
    <property type="entry name" value="MoeA, C-terminal, domain IV"/>
    <property type="match status" value="1"/>
</dbReference>
<dbReference type="SUPFAM" id="SSF53218">
    <property type="entry name" value="Molybdenum cofactor biosynthesis proteins"/>
    <property type="match status" value="1"/>
</dbReference>
<accession>U3TB17</accession>
<dbReference type="EMBL" id="AP012489">
    <property type="protein sequence ID" value="BAN89606.1"/>
    <property type="molecule type" value="Genomic_DNA"/>
</dbReference>
<dbReference type="InterPro" id="IPR005110">
    <property type="entry name" value="MoeA_linker/N"/>
</dbReference>
<dbReference type="PATRIC" id="fig|1198449.6.peg.142"/>
<reference evidence="2 3" key="1">
    <citation type="journal article" date="2013" name="Appl. Environ. Microbiol.">
        <title>Variation of the Virus-Related Elements within Syntenic Genomes of the Hyperthermophilic Archaeon Aeropyrum.</title>
        <authorList>
            <person name="Daifuku T."/>
            <person name="Yoshida T."/>
            <person name="Kitamura T."/>
            <person name="Kawaichi S."/>
            <person name="Inoue T."/>
            <person name="Nomura K."/>
            <person name="Yoshida Y."/>
            <person name="Kuno S."/>
            <person name="Sako Y."/>
        </authorList>
    </citation>
    <scope>NUCLEOTIDE SEQUENCE [LARGE SCALE GENOMIC DNA]</scope>
    <source>
        <strain evidence="2 3">SY1</strain>
    </source>
</reference>
<dbReference type="GO" id="GO:0005737">
    <property type="term" value="C:cytoplasm"/>
    <property type="evidence" value="ECO:0007669"/>
    <property type="project" value="TreeGrafter"/>
</dbReference>
<dbReference type="Pfam" id="PF00994">
    <property type="entry name" value="MoCF_biosynth"/>
    <property type="match status" value="1"/>
</dbReference>
<organism evidence="2 3">
    <name type="scientific">Aeropyrum camini SY1 = JCM 12091</name>
    <dbReference type="NCBI Taxonomy" id="1198449"/>
    <lineage>
        <taxon>Archaea</taxon>
        <taxon>Thermoproteota</taxon>
        <taxon>Thermoprotei</taxon>
        <taxon>Desulfurococcales</taxon>
        <taxon>Desulfurococcaceae</taxon>
        <taxon>Aeropyrum</taxon>
    </lineage>
</organism>
<dbReference type="InterPro" id="IPR036135">
    <property type="entry name" value="MoeA_linker/N_sf"/>
</dbReference>
<dbReference type="SUPFAM" id="SSF63882">
    <property type="entry name" value="MoeA N-terminal region -like"/>
    <property type="match status" value="1"/>
</dbReference>
<evidence type="ECO:0000259" key="1">
    <source>
        <dbReference type="SMART" id="SM00852"/>
    </source>
</evidence>
<dbReference type="GO" id="GO:0061599">
    <property type="term" value="F:molybdopterin molybdotransferase activity"/>
    <property type="evidence" value="ECO:0007669"/>
    <property type="project" value="TreeGrafter"/>
</dbReference>
<dbReference type="KEGG" id="acj:ACAM_0137"/>
<dbReference type="InterPro" id="IPR001453">
    <property type="entry name" value="MoaB/Mog_dom"/>
</dbReference>
<protein>
    <submittedName>
        <fullName evidence="2">Molybdopterin biosynthesis protein MoeA</fullName>
    </submittedName>
</protein>
<dbReference type="PANTHER" id="PTHR10192">
    <property type="entry name" value="MOLYBDOPTERIN BIOSYNTHESIS PROTEIN"/>
    <property type="match status" value="1"/>
</dbReference>
<dbReference type="GO" id="GO:0006777">
    <property type="term" value="P:Mo-molybdopterin cofactor biosynthetic process"/>
    <property type="evidence" value="ECO:0007669"/>
    <property type="project" value="TreeGrafter"/>
</dbReference>
<dbReference type="CDD" id="cd00887">
    <property type="entry name" value="MoeA"/>
    <property type="match status" value="1"/>
</dbReference>
<dbReference type="PANTHER" id="PTHR10192:SF19">
    <property type="entry name" value="MOLYBDOPTERIN BIOSYNTHESIS PROTEIN MJ0666-RELATED"/>
    <property type="match status" value="1"/>
</dbReference>
<dbReference type="SMART" id="SM00852">
    <property type="entry name" value="MoCF_biosynth"/>
    <property type="match status" value="1"/>
</dbReference>
<dbReference type="InterPro" id="IPR036425">
    <property type="entry name" value="MoaB/Mog-like_dom_sf"/>
</dbReference>
<dbReference type="STRING" id="1198449.ACAM_0137"/>
<feature type="domain" description="MoaB/Mog" evidence="1">
    <location>
        <begin position="172"/>
        <end position="308"/>
    </location>
</feature>
<dbReference type="Gene3D" id="3.40.980.10">
    <property type="entry name" value="MoaB/Mog-like domain"/>
    <property type="match status" value="1"/>
</dbReference>
<dbReference type="InterPro" id="IPR036688">
    <property type="entry name" value="MoeA_C_domain_IV_sf"/>
</dbReference>
<gene>
    <name evidence="2" type="primary">moeA</name>
    <name evidence="2" type="ORF">ACAM_0137</name>
</gene>
<dbReference type="Gene3D" id="2.170.190.11">
    <property type="entry name" value="Molybdopterin biosynthesis moea protein, domain 3"/>
    <property type="match status" value="1"/>
</dbReference>
<proteinExistence type="predicted"/>
<dbReference type="InterPro" id="IPR038987">
    <property type="entry name" value="MoeA-like"/>
</dbReference>
<dbReference type="Proteomes" id="UP000016887">
    <property type="component" value="Chromosome"/>
</dbReference>
<dbReference type="Gene3D" id="3.90.105.10">
    <property type="entry name" value="Molybdopterin biosynthesis moea protein, domain 2"/>
    <property type="match status" value="1"/>
</dbReference>
<evidence type="ECO:0000313" key="2">
    <source>
        <dbReference type="EMBL" id="BAN89606.1"/>
    </source>
</evidence>
<dbReference type="eggNOG" id="arCOG00216">
    <property type="taxonomic scope" value="Archaea"/>
</dbReference>
<dbReference type="Pfam" id="PF03453">
    <property type="entry name" value="MoeA_N"/>
    <property type="match status" value="1"/>
</dbReference>
<name>U3TB17_9CREN</name>
<keyword evidence="3" id="KW-1185">Reference proteome</keyword>